<protein>
    <submittedName>
        <fullName evidence="2">Acyl carrier protein</fullName>
    </submittedName>
</protein>
<dbReference type="Proteomes" id="UP000037982">
    <property type="component" value="Unassembled WGS sequence"/>
</dbReference>
<dbReference type="AlphaFoldDB" id="A0A0N1JWB5"/>
<dbReference type="SUPFAM" id="SSF47336">
    <property type="entry name" value="ACP-like"/>
    <property type="match status" value="1"/>
</dbReference>
<name>A0A0N1JWB5_9ACTN</name>
<dbReference type="Pfam" id="PF00550">
    <property type="entry name" value="PP-binding"/>
    <property type="match status" value="1"/>
</dbReference>
<keyword evidence="3" id="KW-1185">Reference proteome</keyword>
<dbReference type="Gene3D" id="1.10.1200.10">
    <property type="entry name" value="ACP-like"/>
    <property type="match status" value="1"/>
</dbReference>
<sequence>MAEIRHETPLRNLRMDSLALEELRVLIEDRLDIDLDEVALTSRDTVGALVAAVDGKVAA</sequence>
<comment type="caution">
    <text evidence="2">The sequence shown here is derived from an EMBL/GenBank/DDBJ whole genome shotgun (WGS) entry which is preliminary data.</text>
</comment>
<evidence type="ECO:0000313" key="3">
    <source>
        <dbReference type="Proteomes" id="UP000037982"/>
    </source>
</evidence>
<dbReference type="EMBL" id="LGKG01000157">
    <property type="protein sequence ID" value="KPC60753.1"/>
    <property type="molecule type" value="Genomic_DNA"/>
</dbReference>
<evidence type="ECO:0000313" key="2">
    <source>
        <dbReference type="EMBL" id="KPC60753.1"/>
    </source>
</evidence>
<feature type="domain" description="Carrier" evidence="1">
    <location>
        <begin position="1"/>
        <end position="57"/>
    </location>
</feature>
<dbReference type="PROSITE" id="PS50075">
    <property type="entry name" value="CARRIER"/>
    <property type="match status" value="1"/>
</dbReference>
<evidence type="ECO:0000259" key="1">
    <source>
        <dbReference type="PROSITE" id="PS50075"/>
    </source>
</evidence>
<organism evidence="2 3">
    <name type="scientific">Streptomyces chattanoogensis</name>
    <dbReference type="NCBI Taxonomy" id="66876"/>
    <lineage>
        <taxon>Bacteria</taxon>
        <taxon>Bacillati</taxon>
        <taxon>Actinomycetota</taxon>
        <taxon>Actinomycetes</taxon>
        <taxon>Kitasatosporales</taxon>
        <taxon>Streptomycetaceae</taxon>
        <taxon>Streptomyces</taxon>
    </lineage>
</organism>
<gene>
    <name evidence="2" type="ORF">ADL29_28225</name>
</gene>
<proteinExistence type="predicted"/>
<dbReference type="InterPro" id="IPR009081">
    <property type="entry name" value="PP-bd_ACP"/>
</dbReference>
<accession>A0A0N1JWB5</accession>
<dbReference type="InterPro" id="IPR036736">
    <property type="entry name" value="ACP-like_sf"/>
</dbReference>
<dbReference type="PATRIC" id="fig|66876.3.peg.6185"/>
<reference evidence="3" key="1">
    <citation type="submission" date="2015-07" db="EMBL/GenBank/DDBJ databases">
        <authorList>
            <person name="Ju K.-S."/>
            <person name="Doroghazi J.R."/>
            <person name="Metcalf W.W."/>
        </authorList>
    </citation>
    <scope>NUCLEOTIDE SEQUENCE [LARGE SCALE GENOMIC DNA]</scope>
    <source>
        <strain evidence="3">NRRL ISP-5002</strain>
    </source>
</reference>